<dbReference type="AlphaFoldDB" id="A0A179DCR9"/>
<evidence type="ECO:0000313" key="2">
    <source>
        <dbReference type="EMBL" id="OAQ38263.1"/>
    </source>
</evidence>
<sequence>MIAAVIILTACNNDSKDDSTSNDSTSVSMDEDNAMTDMDKPVVKPGKYKNLSTGEDIEITRDETTGIAVDSKTQLPVEFYYDPITMDTLYQNGMKVNNMLVSLGDGKYKLDDMKIKIDGDEIKIKTDTSKIKIDNDTYKSKSGDEKTKVTDDKMKIKDETGKVKITEDGTKIKPKS</sequence>
<name>A0A179DCR9_9SPHI</name>
<evidence type="ECO:0000313" key="3">
    <source>
        <dbReference type="Proteomes" id="UP000078459"/>
    </source>
</evidence>
<dbReference type="EMBL" id="LWHJ01000031">
    <property type="protein sequence ID" value="OAQ38263.1"/>
    <property type="molecule type" value="Genomic_DNA"/>
</dbReference>
<organism evidence="2 3">
    <name type="scientific">Pedobacter psychrophilus</name>
    <dbReference type="NCBI Taxonomy" id="1826909"/>
    <lineage>
        <taxon>Bacteria</taxon>
        <taxon>Pseudomonadati</taxon>
        <taxon>Bacteroidota</taxon>
        <taxon>Sphingobacteriia</taxon>
        <taxon>Sphingobacteriales</taxon>
        <taxon>Sphingobacteriaceae</taxon>
        <taxon>Pedobacter</taxon>
    </lineage>
</organism>
<reference evidence="2 3" key="2">
    <citation type="submission" date="2016-06" db="EMBL/GenBank/DDBJ databases">
        <title>Pedobacter psychrophilus sp. nov., isolated from Antarctic fragmentary rock.</title>
        <authorList>
            <person name="Svec P."/>
        </authorList>
    </citation>
    <scope>NUCLEOTIDE SEQUENCE [LARGE SCALE GENOMIC DNA]</scope>
    <source>
        <strain evidence="2 3">CCM 8644</strain>
    </source>
</reference>
<evidence type="ECO:0000256" key="1">
    <source>
        <dbReference type="SAM" id="MobiDB-lite"/>
    </source>
</evidence>
<keyword evidence="3" id="KW-1185">Reference proteome</keyword>
<comment type="caution">
    <text evidence="2">The sequence shown here is derived from an EMBL/GenBank/DDBJ whole genome shotgun (WGS) entry which is preliminary data.</text>
</comment>
<gene>
    <name evidence="2" type="ORF">A5893_15850</name>
</gene>
<dbReference type="STRING" id="1826909.A5893_15850"/>
<accession>A0A179DCR9</accession>
<feature type="region of interest" description="Disordered" evidence="1">
    <location>
        <begin position="14"/>
        <end position="40"/>
    </location>
</feature>
<reference evidence="2 3" key="1">
    <citation type="submission" date="2016-04" db="EMBL/GenBank/DDBJ databases">
        <authorList>
            <person name="Evans L.H."/>
            <person name="Alamgir A."/>
            <person name="Owens N."/>
            <person name="Weber N.D."/>
            <person name="Virtaneva K."/>
            <person name="Barbian K."/>
            <person name="Babar A."/>
            <person name="Rosenke K."/>
        </authorList>
    </citation>
    <scope>NUCLEOTIDE SEQUENCE [LARGE SCALE GENOMIC DNA]</scope>
    <source>
        <strain evidence="2 3">CCM 8644</strain>
    </source>
</reference>
<proteinExistence type="predicted"/>
<dbReference type="Proteomes" id="UP000078459">
    <property type="component" value="Unassembled WGS sequence"/>
</dbReference>
<protein>
    <submittedName>
        <fullName evidence="2">Uncharacterized protein</fullName>
    </submittedName>
</protein>